<evidence type="ECO:0000256" key="5">
    <source>
        <dbReference type="SAM" id="Phobius"/>
    </source>
</evidence>
<feature type="transmembrane region" description="Helical" evidence="5">
    <location>
        <begin position="100"/>
        <end position="119"/>
    </location>
</feature>
<feature type="transmembrane region" description="Helical" evidence="5">
    <location>
        <begin position="131"/>
        <end position="152"/>
    </location>
</feature>
<evidence type="ECO:0000256" key="4">
    <source>
        <dbReference type="ARBA" id="ARBA00023136"/>
    </source>
</evidence>
<feature type="transmembrane region" description="Helical" evidence="5">
    <location>
        <begin position="20"/>
        <end position="40"/>
    </location>
</feature>
<dbReference type="InterPro" id="IPR013525">
    <property type="entry name" value="ABC2_TM"/>
</dbReference>
<keyword evidence="3 5" id="KW-1133">Transmembrane helix</keyword>
<dbReference type="STRING" id="589385.SAMN05421504_104551"/>
<keyword evidence="2 5" id="KW-0812">Transmembrane</keyword>
<dbReference type="PANTHER" id="PTHR43229:SF2">
    <property type="entry name" value="NODULATION PROTEIN J"/>
    <property type="match status" value="1"/>
</dbReference>
<evidence type="ECO:0000313" key="8">
    <source>
        <dbReference type="Proteomes" id="UP000199515"/>
    </source>
</evidence>
<dbReference type="Proteomes" id="UP000199515">
    <property type="component" value="Unassembled WGS sequence"/>
</dbReference>
<sequence>MSVAYLRSEITRMFRSPRFVFFAVAFPILMFLLQSNVFVSKDNKDHAAVVIVLMVNMMVFGGFGAAMSNATKLAYERSTGWQRQLRLTPLSGIGYLSGKALSALLVGLPAMILVPVVAWLNQDVDFDLAKWAALIAVAWATMIPFVFLGLLLGQFGTVDSMQPVNMLITMGMGFLGGLWIPVQTVSWLHDIAQFLPSYGAVQLGYHAAGAGADGSVGGALLMIGAWTVVLGALVIRRYRKDGARV</sequence>
<dbReference type="EMBL" id="FNON01000004">
    <property type="protein sequence ID" value="SDY11481.1"/>
    <property type="molecule type" value="Genomic_DNA"/>
</dbReference>
<evidence type="ECO:0000259" key="6">
    <source>
        <dbReference type="Pfam" id="PF01061"/>
    </source>
</evidence>
<keyword evidence="8" id="KW-1185">Reference proteome</keyword>
<keyword evidence="4 5" id="KW-0472">Membrane</keyword>
<proteinExistence type="predicted"/>
<evidence type="ECO:0000256" key="3">
    <source>
        <dbReference type="ARBA" id="ARBA00022989"/>
    </source>
</evidence>
<name>A0A1H3H7Q0_9PSEU</name>
<reference evidence="7 8" key="1">
    <citation type="submission" date="2016-10" db="EMBL/GenBank/DDBJ databases">
        <authorList>
            <person name="de Groot N.N."/>
        </authorList>
    </citation>
    <scope>NUCLEOTIDE SEQUENCE [LARGE SCALE GENOMIC DNA]</scope>
    <source>
        <strain evidence="7 8">CPCC 202699</strain>
    </source>
</reference>
<dbReference type="RefSeq" id="WP_091291472.1">
    <property type="nucleotide sequence ID" value="NZ_FNON01000004.1"/>
</dbReference>
<feature type="domain" description="ABC-2 type transporter transmembrane" evidence="6">
    <location>
        <begin position="5"/>
        <end position="200"/>
    </location>
</feature>
<evidence type="ECO:0000313" key="7">
    <source>
        <dbReference type="EMBL" id="SDY11481.1"/>
    </source>
</evidence>
<dbReference type="Pfam" id="PF01061">
    <property type="entry name" value="ABC2_membrane"/>
    <property type="match status" value="1"/>
</dbReference>
<dbReference type="GO" id="GO:0016020">
    <property type="term" value="C:membrane"/>
    <property type="evidence" value="ECO:0007669"/>
    <property type="project" value="UniProtKB-SubCell"/>
</dbReference>
<feature type="transmembrane region" description="Helical" evidence="5">
    <location>
        <begin position="164"/>
        <end position="182"/>
    </location>
</feature>
<protein>
    <submittedName>
        <fullName evidence="7">ABC-2 type transport system permease protein</fullName>
    </submittedName>
</protein>
<organism evidence="7 8">
    <name type="scientific">Amycolatopsis xylanica</name>
    <dbReference type="NCBI Taxonomy" id="589385"/>
    <lineage>
        <taxon>Bacteria</taxon>
        <taxon>Bacillati</taxon>
        <taxon>Actinomycetota</taxon>
        <taxon>Actinomycetes</taxon>
        <taxon>Pseudonocardiales</taxon>
        <taxon>Pseudonocardiaceae</taxon>
        <taxon>Amycolatopsis</taxon>
    </lineage>
</organism>
<evidence type="ECO:0000256" key="1">
    <source>
        <dbReference type="ARBA" id="ARBA00004141"/>
    </source>
</evidence>
<dbReference type="InterPro" id="IPR051784">
    <property type="entry name" value="Nod_factor_ABC_transporter"/>
</dbReference>
<dbReference type="AlphaFoldDB" id="A0A1H3H7Q0"/>
<dbReference type="GO" id="GO:0140359">
    <property type="term" value="F:ABC-type transporter activity"/>
    <property type="evidence" value="ECO:0007669"/>
    <property type="project" value="InterPro"/>
</dbReference>
<comment type="subcellular location">
    <subcellularLocation>
        <location evidence="1">Membrane</location>
        <topology evidence="1">Multi-pass membrane protein</topology>
    </subcellularLocation>
</comment>
<feature type="transmembrane region" description="Helical" evidence="5">
    <location>
        <begin position="216"/>
        <end position="235"/>
    </location>
</feature>
<feature type="transmembrane region" description="Helical" evidence="5">
    <location>
        <begin position="46"/>
        <end position="67"/>
    </location>
</feature>
<accession>A0A1H3H7Q0</accession>
<dbReference type="PANTHER" id="PTHR43229">
    <property type="entry name" value="NODULATION PROTEIN J"/>
    <property type="match status" value="1"/>
</dbReference>
<gene>
    <name evidence="7" type="ORF">SAMN05421504_104551</name>
</gene>
<evidence type="ECO:0000256" key="2">
    <source>
        <dbReference type="ARBA" id="ARBA00022692"/>
    </source>
</evidence>
<dbReference type="OrthoDB" id="63188at2"/>